<feature type="region of interest" description="Disordered" evidence="1">
    <location>
        <begin position="321"/>
        <end position="617"/>
    </location>
</feature>
<dbReference type="EMBL" id="CP032568">
    <property type="protein sequence ID" value="AYF76342.1"/>
    <property type="molecule type" value="Genomic_DNA"/>
</dbReference>
<feature type="compositionally biased region" description="Basic and acidic residues" evidence="1">
    <location>
        <begin position="1083"/>
        <end position="1092"/>
    </location>
</feature>
<feature type="region of interest" description="Disordered" evidence="1">
    <location>
        <begin position="636"/>
        <end position="659"/>
    </location>
</feature>
<evidence type="ECO:0000256" key="1">
    <source>
        <dbReference type="SAM" id="MobiDB-lite"/>
    </source>
</evidence>
<name>A0A386ZEN6_9NOCA</name>
<feature type="compositionally biased region" description="Low complexity" evidence="1">
    <location>
        <begin position="473"/>
        <end position="484"/>
    </location>
</feature>
<sequence>MTLTRPPVPGFLLDFLAGHWPEGDEDAMRRLADHWSTMSGALQALQQPAEATMNEALAAIDGRIHDAMTTYWQEIGGGDASELAKLITICDSFSQQLEHGATDIEFAKLTIYASLAAMAVMAFVPGVGELVDAVALAAVKLVIRQTILKLIDRLAVKGATFLAERVGLEVAAKLGADAASNLTLTVAKNAAIGAGFGSTVDLSAQGVQVAMGHREQIDWGQVGTSAGAGALAGGVAGPIAEHFAPVVGDKLGGITAPVADKIGTVFGDKAAGATNAAVSMTGQGLSQVPANLAGNAAAATTLSAATGQPIDVTHVTDGAGGGFLAKPHTGAHPADVAPAGEFHPSAEATLPTSGGHATDPATLAAAATTAPPPAAPAPQPHSTVDTHTLADTRTPPDSGTSHLTTPSAPDRSQLPPPADRVSNERGYGGKGHEVNHPVGDAPRRPDEARPAAEAVRERPRVPQDHRGDGRPGTGTERPGPNRTGHGTTDTPANPVRNGIPHDHTGDRGAHGAAHPHGGSPLAAPGHVPAPPTPEPVLPQQITPHLADPQPPHPTHAAPPNEPNPHPQTVAPEPRPPHSLSEPAPEPGTPHNAAPKQPHPAPEPEAPHHNPRPSHPLDAIISTLPRESIDLAARSRNWREWSRTQPPENGRTAPVHRDASVSTPPLFDFTRHPLTPNDHAAVVRIKATITHDGTVTPHQLLQVWEKAHLATDLTFNRAQKLLSGDTLVVDLTHTPDPTTANLNIHITNHPDNPWHPDAPFTAAAQELRSHLGLDPTQHTAPLTPTELRHLSDDIAAANTPARFRGLENTRQYRYQHLNHLEDPAFQHAVQDALRDGNRFLVGADPRNNDYGNLINDGGPTKPGRGNDCLDNALAALSSFHGDPQVAMPRWPDEKLGGEIDDESGELNGLQRAADFLGGQWQSFTGSDSSIPEQFANLHHHIKELGPGSSALVVNEWHAQTKDGQFLYESDGRPKIAGSHATVIVFPPGAKEPVWWDPQASTMFDHPPKNLVGESAGMFFMSVPSPEGVVHAGDPHVGTGATVPGADLPRSSRVVDDRVPVRMGLPGDAHTGGDGSRQGLGSDGSGDRFGDRDGVQIPQLVATDDRSGLHAQQGDRPAAERQPDLPAPGANHRDPLPGNPRHDPIPNPDRLPDQPAHPHNRTPAHHRQDHPGVPANRLDLHENHVLGNPPPHPDRPMAGPEDLRAVAPDLPEAAVEPHHPTADPTKWARLDHEPQSLERGGELEHQVREAIKGTHTKHGDVETILERLAQHPAGREIAEAIASGTLRDAPRFWKVVSDFTQPSKTPGALEAIRLARHLQDSGFSDIEFDVEAGHEVKPGVVAGENTDLDVMARDRAGRVHGWQLKDTSSPNPKNVVGKVFDYLYQIEKSNADYRTFVIDTVVSAAELRPHLSRLFRNYSKTGVQVILRMPDGICFIPPDGVFMPEGAQ</sequence>
<feature type="region of interest" description="Disordered" evidence="1">
    <location>
        <begin position="1028"/>
        <end position="1200"/>
    </location>
</feature>
<feature type="compositionally biased region" description="Pro residues" evidence="1">
    <location>
        <begin position="527"/>
        <end position="536"/>
    </location>
</feature>
<feature type="compositionally biased region" description="Basic and acidic residues" evidence="1">
    <location>
        <begin position="499"/>
        <end position="509"/>
    </location>
</feature>
<feature type="compositionally biased region" description="Basic and acidic residues" evidence="1">
    <location>
        <begin position="1129"/>
        <end position="1142"/>
    </location>
</feature>
<dbReference type="OrthoDB" id="4554584at2"/>
<reference evidence="4 5" key="1">
    <citation type="submission" date="2018-09" db="EMBL/GenBank/DDBJ databases">
        <title>Nocardia yunnanensis sp. nov., an actinomycete isolated from a soil sample.</title>
        <authorList>
            <person name="Zhang J."/>
        </authorList>
    </citation>
    <scope>NUCLEOTIDE SEQUENCE [LARGE SCALE GENOMIC DNA]</scope>
    <source>
        <strain evidence="4 5">CFHS0054</strain>
    </source>
</reference>
<dbReference type="KEGG" id="nyu:D7D52_23760"/>
<evidence type="ECO:0000313" key="5">
    <source>
        <dbReference type="Proteomes" id="UP000267164"/>
    </source>
</evidence>
<feature type="domain" description="Outer membrane channel protein CpnT-like N-terminal" evidence="3">
    <location>
        <begin position="19"/>
        <end position="127"/>
    </location>
</feature>
<dbReference type="Pfam" id="PF25547">
    <property type="entry name" value="WXG100_2"/>
    <property type="match status" value="1"/>
</dbReference>
<dbReference type="InterPro" id="IPR057746">
    <property type="entry name" value="CpnT-like_N"/>
</dbReference>
<organism evidence="4 5">
    <name type="scientific">Nocardia yunnanensis</name>
    <dbReference type="NCBI Taxonomy" id="2382165"/>
    <lineage>
        <taxon>Bacteria</taxon>
        <taxon>Bacillati</taxon>
        <taxon>Actinomycetota</taxon>
        <taxon>Actinomycetes</taxon>
        <taxon>Mycobacteriales</taxon>
        <taxon>Nocardiaceae</taxon>
        <taxon>Nocardia</taxon>
    </lineage>
</organism>
<evidence type="ECO:0000259" key="2">
    <source>
        <dbReference type="Pfam" id="PF15644"/>
    </source>
</evidence>
<protein>
    <submittedName>
        <fullName evidence="4">Uncharacterized protein</fullName>
    </submittedName>
</protein>
<gene>
    <name evidence="4" type="ORF">D7D52_23760</name>
</gene>
<dbReference type="InterPro" id="IPR028908">
    <property type="entry name" value="Tox-PL_dom"/>
</dbReference>
<feature type="compositionally biased region" description="Pro residues" evidence="1">
    <location>
        <begin position="370"/>
        <end position="379"/>
    </location>
</feature>
<dbReference type="Proteomes" id="UP000267164">
    <property type="component" value="Chromosome"/>
</dbReference>
<keyword evidence="5" id="KW-1185">Reference proteome</keyword>
<evidence type="ECO:0000259" key="3">
    <source>
        <dbReference type="Pfam" id="PF25547"/>
    </source>
</evidence>
<proteinExistence type="predicted"/>
<feature type="compositionally biased region" description="Low complexity" evidence="1">
    <location>
        <begin position="510"/>
        <end position="526"/>
    </location>
</feature>
<feature type="domain" description="Tox-PL" evidence="2">
    <location>
        <begin position="867"/>
        <end position="998"/>
    </location>
</feature>
<accession>A0A386ZEN6</accession>
<dbReference type="RefSeq" id="WP_120739767.1">
    <property type="nucleotide sequence ID" value="NZ_CP032568.1"/>
</dbReference>
<dbReference type="Pfam" id="PF15644">
    <property type="entry name" value="Gln_amidase"/>
    <property type="match status" value="1"/>
</dbReference>
<feature type="compositionally biased region" description="Low complexity" evidence="1">
    <location>
        <begin position="357"/>
        <end position="369"/>
    </location>
</feature>
<feature type="compositionally biased region" description="Gly residues" evidence="1">
    <location>
        <begin position="1068"/>
        <end position="1082"/>
    </location>
</feature>
<feature type="compositionally biased region" description="Basic residues" evidence="1">
    <location>
        <begin position="1156"/>
        <end position="1166"/>
    </location>
</feature>
<feature type="compositionally biased region" description="Polar residues" evidence="1">
    <location>
        <begin position="381"/>
        <end position="407"/>
    </location>
</feature>
<feature type="compositionally biased region" description="Basic and acidic residues" evidence="1">
    <location>
        <begin position="430"/>
        <end position="469"/>
    </location>
</feature>
<evidence type="ECO:0000313" key="4">
    <source>
        <dbReference type="EMBL" id="AYF76342.1"/>
    </source>
</evidence>